<evidence type="ECO:0000313" key="2">
    <source>
        <dbReference type="EMBL" id="CAL0320040.1"/>
    </source>
</evidence>
<feature type="signal peptide" evidence="1">
    <location>
        <begin position="1"/>
        <end position="26"/>
    </location>
</feature>
<accession>A0AAV1XFP8</accession>
<keyword evidence="3" id="KW-1185">Reference proteome</keyword>
<dbReference type="AlphaFoldDB" id="A0AAV1XFP8"/>
<gene>
    <name evidence="2" type="ORF">LLUT_LOCUS21100</name>
</gene>
<organism evidence="2 3">
    <name type="scientific">Lupinus luteus</name>
    <name type="common">European yellow lupine</name>
    <dbReference type="NCBI Taxonomy" id="3873"/>
    <lineage>
        <taxon>Eukaryota</taxon>
        <taxon>Viridiplantae</taxon>
        <taxon>Streptophyta</taxon>
        <taxon>Embryophyta</taxon>
        <taxon>Tracheophyta</taxon>
        <taxon>Spermatophyta</taxon>
        <taxon>Magnoliopsida</taxon>
        <taxon>eudicotyledons</taxon>
        <taxon>Gunneridae</taxon>
        <taxon>Pentapetalae</taxon>
        <taxon>rosids</taxon>
        <taxon>fabids</taxon>
        <taxon>Fabales</taxon>
        <taxon>Fabaceae</taxon>
        <taxon>Papilionoideae</taxon>
        <taxon>50 kb inversion clade</taxon>
        <taxon>genistoids sensu lato</taxon>
        <taxon>core genistoids</taxon>
        <taxon>Genisteae</taxon>
        <taxon>Lupinus</taxon>
    </lineage>
</organism>
<feature type="chain" id="PRO_5043438443" evidence="1">
    <location>
        <begin position="27"/>
        <end position="126"/>
    </location>
</feature>
<evidence type="ECO:0000313" key="3">
    <source>
        <dbReference type="Proteomes" id="UP001497480"/>
    </source>
</evidence>
<protein>
    <submittedName>
        <fullName evidence="2">Uncharacterized protein</fullName>
    </submittedName>
</protein>
<dbReference type="EMBL" id="CAXHTB010000014">
    <property type="protein sequence ID" value="CAL0320040.1"/>
    <property type="molecule type" value="Genomic_DNA"/>
</dbReference>
<keyword evidence="1" id="KW-0732">Signal</keyword>
<evidence type="ECO:0000256" key="1">
    <source>
        <dbReference type="SAM" id="SignalP"/>
    </source>
</evidence>
<comment type="caution">
    <text evidence="2">The sequence shown here is derived from an EMBL/GenBank/DDBJ whole genome shotgun (WGS) entry which is preliminary data.</text>
</comment>
<dbReference type="Proteomes" id="UP001497480">
    <property type="component" value="Unassembled WGS sequence"/>
</dbReference>
<name>A0AAV1XFP8_LUPLU</name>
<proteinExistence type="predicted"/>
<reference evidence="2 3" key="1">
    <citation type="submission" date="2024-03" db="EMBL/GenBank/DDBJ databases">
        <authorList>
            <person name="Martinez-Hernandez J."/>
        </authorList>
    </citation>
    <scope>NUCLEOTIDE SEQUENCE [LARGE SCALE GENOMIC DNA]</scope>
</reference>
<sequence>MSSMSSWTILLLMFVLALVTWVPASAKESPLEHCLRRIINPSSSLSSPPPTTKVYQWFDVHRYVCNDQFRVVEHYVRLTGKFPTNYLKALCNILGNNDQKVKHYLKGGIFIQGYQGLIAGRTCATI</sequence>